<sequence>MSPTVAVAALGAQEWTRNHQDGQAGTNGRSALAYSSASEAASAALARVRVDCANAEHPTELRLTVFDALHALRFDSKLSFQVQRAVTKLLLEATTAADGYRFNERQTMDQKRLRGTRWRFVCRDSLHNRDRIANWKRSVTGKRSWRKEGDPRELTKGARPTYDRGGNIYMTFAGAENRIELRYRHLPIHQTNNQEQVAFTGNQNSIMVTPDAEQVQASYDASNGDDAAVKMPPTGQQ</sequence>
<evidence type="ECO:0000313" key="1">
    <source>
        <dbReference type="EMBL" id="KAF2456524.1"/>
    </source>
</evidence>
<reference evidence="1" key="1">
    <citation type="journal article" date="2020" name="Stud. Mycol.">
        <title>101 Dothideomycetes genomes: a test case for predicting lifestyles and emergence of pathogens.</title>
        <authorList>
            <person name="Haridas S."/>
            <person name="Albert R."/>
            <person name="Binder M."/>
            <person name="Bloem J."/>
            <person name="Labutti K."/>
            <person name="Salamov A."/>
            <person name="Andreopoulos B."/>
            <person name="Baker S."/>
            <person name="Barry K."/>
            <person name="Bills G."/>
            <person name="Bluhm B."/>
            <person name="Cannon C."/>
            <person name="Castanera R."/>
            <person name="Culley D."/>
            <person name="Daum C."/>
            <person name="Ezra D."/>
            <person name="Gonzalez J."/>
            <person name="Henrissat B."/>
            <person name="Kuo A."/>
            <person name="Liang C."/>
            <person name="Lipzen A."/>
            <person name="Lutzoni F."/>
            <person name="Magnuson J."/>
            <person name="Mondo S."/>
            <person name="Nolan M."/>
            <person name="Ohm R."/>
            <person name="Pangilinan J."/>
            <person name="Park H.-J."/>
            <person name="Ramirez L."/>
            <person name="Alfaro M."/>
            <person name="Sun H."/>
            <person name="Tritt A."/>
            <person name="Yoshinaga Y."/>
            <person name="Zwiers L.-H."/>
            <person name="Turgeon B."/>
            <person name="Goodwin S."/>
            <person name="Spatafora J."/>
            <person name="Crous P."/>
            <person name="Grigoriev I."/>
        </authorList>
    </citation>
    <scope>NUCLEOTIDE SEQUENCE</scope>
    <source>
        <strain evidence="1">ATCC 16933</strain>
    </source>
</reference>
<proteinExistence type="predicted"/>
<evidence type="ECO:0000313" key="2">
    <source>
        <dbReference type="Proteomes" id="UP000799766"/>
    </source>
</evidence>
<protein>
    <submittedName>
        <fullName evidence="1">Uncharacterized protein</fullName>
    </submittedName>
</protein>
<dbReference type="Proteomes" id="UP000799766">
    <property type="component" value="Unassembled WGS sequence"/>
</dbReference>
<dbReference type="OrthoDB" id="3942880at2759"/>
<dbReference type="AlphaFoldDB" id="A0A6A6NYA6"/>
<gene>
    <name evidence="1" type="ORF">BDY21DRAFT_372599</name>
</gene>
<organism evidence="1 2">
    <name type="scientific">Lineolata rhizophorae</name>
    <dbReference type="NCBI Taxonomy" id="578093"/>
    <lineage>
        <taxon>Eukaryota</taxon>
        <taxon>Fungi</taxon>
        <taxon>Dikarya</taxon>
        <taxon>Ascomycota</taxon>
        <taxon>Pezizomycotina</taxon>
        <taxon>Dothideomycetes</taxon>
        <taxon>Dothideomycetes incertae sedis</taxon>
        <taxon>Lineolatales</taxon>
        <taxon>Lineolataceae</taxon>
        <taxon>Lineolata</taxon>
    </lineage>
</organism>
<accession>A0A6A6NYA6</accession>
<dbReference type="EMBL" id="MU001683">
    <property type="protein sequence ID" value="KAF2456524.1"/>
    <property type="molecule type" value="Genomic_DNA"/>
</dbReference>
<name>A0A6A6NYA6_9PEZI</name>
<keyword evidence="2" id="KW-1185">Reference proteome</keyword>